<feature type="non-terminal residue" evidence="5">
    <location>
        <position position="338"/>
    </location>
</feature>
<feature type="domain" description="PA" evidence="4">
    <location>
        <begin position="71"/>
        <end position="160"/>
    </location>
</feature>
<evidence type="ECO:0000256" key="1">
    <source>
        <dbReference type="ARBA" id="ARBA00022729"/>
    </source>
</evidence>
<feature type="compositionally biased region" description="Low complexity" evidence="3">
    <location>
        <begin position="319"/>
        <end position="332"/>
    </location>
</feature>
<evidence type="ECO:0000313" key="6">
    <source>
        <dbReference type="Proteomes" id="UP001054857"/>
    </source>
</evidence>
<keyword evidence="6" id="KW-1185">Reference proteome</keyword>
<dbReference type="InterPro" id="IPR003137">
    <property type="entry name" value="PA_domain"/>
</dbReference>
<name>A0AAD3E2A6_9CHLO</name>
<dbReference type="PANTHER" id="PTHR22702">
    <property type="entry name" value="PROTEASE-ASSOCIATED DOMAIN-CONTAINING PROTEIN"/>
    <property type="match status" value="1"/>
</dbReference>
<evidence type="ECO:0000313" key="5">
    <source>
        <dbReference type="EMBL" id="GFR52406.1"/>
    </source>
</evidence>
<protein>
    <recommendedName>
        <fullName evidence="4">PA domain-containing protein</fullName>
    </recommendedName>
</protein>
<sequence>VDDAVVRNAGVSASGRGGGSVGEEDVGSNKGGGSGGDGGGGGGGDGTAAAEGESWRGSSHLGGPCAGVPSVTGSMVVADPRDGCQPPSNGAQLAGAVAVVVRGGCSFVRKTSNMQAAGAAAVLVINTQPPGELLSMAGDDSGLDPAIPALLLTRSDGLRLIRAINASVATAGTSASASAATATAAVSGTELPLPPLLGTLSLLPAHMTSRNGPAAAMAAALGGGVGGGEGTCSAEPGGGAAGAAAAAAGSGGAGGQTMTTRLDLLVPGGSQAFLESHLAAHGRTLQQVFGSMLADGRAAALLQQLAQRNVRQVAAAMQQSRQRGAQQGAVGVQAGGRP</sequence>
<gene>
    <name evidence="5" type="ORF">Agub_g14977</name>
</gene>
<accession>A0AAD3E2A6</accession>
<dbReference type="Gene3D" id="3.50.30.30">
    <property type="match status" value="1"/>
</dbReference>
<feature type="region of interest" description="Disordered" evidence="3">
    <location>
        <begin position="1"/>
        <end position="65"/>
    </location>
</feature>
<reference evidence="5 6" key="1">
    <citation type="journal article" date="2021" name="Sci. Rep.">
        <title>Genome sequencing of the multicellular alga Astrephomene provides insights into convergent evolution of germ-soma differentiation.</title>
        <authorList>
            <person name="Yamashita S."/>
            <person name="Yamamoto K."/>
            <person name="Matsuzaki R."/>
            <person name="Suzuki S."/>
            <person name="Yamaguchi H."/>
            <person name="Hirooka S."/>
            <person name="Minakuchi Y."/>
            <person name="Miyagishima S."/>
            <person name="Kawachi M."/>
            <person name="Toyoda A."/>
            <person name="Nozaki H."/>
        </authorList>
    </citation>
    <scope>NUCLEOTIDE SEQUENCE [LARGE SCALE GENOMIC DNA]</scope>
    <source>
        <strain evidence="5 6">NIES-4017</strain>
    </source>
</reference>
<dbReference type="InterPro" id="IPR046450">
    <property type="entry name" value="PA_dom_sf"/>
</dbReference>
<dbReference type="EMBL" id="BMAR01000064">
    <property type="protein sequence ID" value="GFR52406.1"/>
    <property type="molecule type" value="Genomic_DNA"/>
</dbReference>
<dbReference type="Pfam" id="PF02225">
    <property type="entry name" value="PA"/>
    <property type="match status" value="1"/>
</dbReference>
<evidence type="ECO:0000256" key="2">
    <source>
        <dbReference type="ARBA" id="ARBA00023180"/>
    </source>
</evidence>
<dbReference type="Proteomes" id="UP001054857">
    <property type="component" value="Unassembled WGS sequence"/>
</dbReference>
<dbReference type="AlphaFoldDB" id="A0AAD3E2A6"/>
<keyword evidence="2" id="KW-0325">Glycoprotein</keyword>
<comment type="caution">
    <text evidence="5">The sequence shown here is derived from an EMBL/GenBank/DDBJ whole genome shotgun (WGS) entry which is preliminary data.</text>
</comment>
<feature type="region of interest" description="Disordered" evidence="3">
    <location>
        <begin position="319"/>
        <end position="338"/>
    </location>
</feature>
<evidence type="ECO:0000256" key="3">
    <source>
        <dbReference type="SAM" id="MobiDB-lite"/>
    </source>
</evidence>
<evidence type="ECO:0000259" key="4">
    <source>
        <dbReference type="Pfam" id="PF02225"/>
    </source>
</evidence>
<organism evidence="5 6">
    <name type="scientific">Astrephomene gubernaculifera</name>
    <dbReference type="NCBI Taxonomy" id="47775"/>
    <lineage>
        <taxon>Eukaryota</taxon>
        <taxon>Viridiplantae</taxon>
        <taxon>Chlorophyta</taxon>
        <taxon>core chlorophytes</taxon>
        <taxon>Chlorophyceae</taxon>
        <taxon>CS clade</taxon>
        <taxon>Chlamydomonadales</taxon>
        <taxon>Astrephomenaceae</taxon>
        <taxon>Astrephomene</taxon>
    </lineage>
</organism>
<keyword evidence="1" id="KW-0732">Signal</keyword>
<dbReference type="SUPFAM" id="SSF52025">
    <property type="entry name" value="PA domain"/>
    <property type="match status" value="1"/>
</dbReference>
<feature type="compositionally biased region" description="Gly residues" evidence="3">
    <location>
        <begin position="29"/>
        <end position="46"/>
    </location>
</feature>
<dbReference type="PANTHER" id="PTHR22702:SF1">
    <property type="entry name" value="PROTEASE-ASSOCIATED DOMAIN-CONTAINING PROTEIN 1"/>
    <property type="match status" value="1"/>
</dbReference>
<proteinExistence type="predicted"/>